<feature type="compositionally biased region" description="Low complexity" evidence="1">
    <location>
        <begin position="57"/>
        <end position="81"/>
    </location>
</feature>
<accession>A0A3D8T9U9</accession>
<evidence type="ECO:0000313" key="3">
    <source>
        <dbReference type="Proteomes" id="UP000256328"/>
    </source>
</evidence>
<organism evidence="2 3">
    <name type="scientific">Coleophoma crateriformis</name>
    <dbReference type="NCBI Taxonomy" id="565419"/>
    <lineage>
        <taxon>Eukaryota</taxon>
        <taxon>Fungi</taxon>
        <taxon>Dikarya</taxon>
        <taxon>Ascomycota</taxon>
        <taxon>Pezizomycotina</taxon>
        <taxon>Leotiomycetes</taxon>
        <taxon>Helotiales</taxon>
        <taxon>Dermateaceae</taxon>
        <taxon>Coleophoma</taxon>
    </lineage>
</organism>
<reference evidence="2 3" key="1">
    <citation type="journal article" date="2018" name="IMA Fungus">
        <title>IMA Genome-F 9: Draft genome sequence of Annulohypoxylon stygium, Aspergillus mulundensis, Berkeleyomyces basicola (syn. Thielaviopsis basicola), Ceratocystis smalleyi, two Cercospora beticola strains, Coleophoma cylindrospora, Fusarium fracticaudum, Phialophora cf. hyalina, and Morchella septimelata.</title>
        <authorList>
            <person name="Wingfield B.D."/>
            <person name="Bills G.F."/>
            <person name="Dong Y."/>
            <person name="Huang W."/>
            <person name="Nel W.J."/>
            <person name="Swalarsk-Parry B.S."/>
            <person name="Vaghefi N."/>
            <person name="Wilken P.M."/>
            <person name="An Z."/>
            <person name="de Beer Z.W."/>
            <person name="De Vos L."/>
            <person name="Chen L."/>
            <person name="Duong T.A."/>
            <person name="Gao Y."/>
            <person name="Hammerbacher A."/>
            <person name="Kikkert J.R."/>
            <person name="Li Y."/>
            <person name="Li H."/>
            <person name="Li K."/>
            <person name="Li Q."/>
            <person name="Liu X."/>
            <person name="Ma X."/>
            <person name="Naidoo K."/>
            <person name="Pethybridge S.J."/>
            <person name="Sun J."/>
            <person name="Steenkamp E.T."/>
            <person name="van der Nest M.A."/>
            <person name="van Wyk S."/>
            <person name="Wingfield M.J."/>
            <person name="Xiong C."/>
            <person name="Yue Q."/>
            <person name="Zhang X."/>
        </authorList>
    </citation>
    <scope>NUCLEOTIDE SEQUENCE [LARGE SCALE GENOMIC DNA]</scope>
    <source>
        <strain evidence="2 3">BP5796</strain>
    </source>
</reference>
<dbReference type="AlphaFoldDB" id="A0A3D8T9U9"/>
<comment type="caution">
    <text evidence="2">The sequence shown here is derived from an EMBL/GenBank/DDBJ whole genome shotgun (WGS) entry which is preliminary data.</text>
</comment>
<evidence type="ECO:0000256" key="1">
    <source>
        <dbReference type="SAM" id="MobiDB-lite"/>
    </source>
</evidence>
<feature type="compositionally biased region" description="Acidic residues" evidence="1">
    <location>
        <begin position="114"/>
        <end position="154"/>
    </location>
</feature>
<name>A0A3D8T9U9_9HELO</name>
<dbReference type="OrthoDB" id="3565042at2759"/>
<proteinExistence type="predicted"/>
<feature type="region of interest" description="Disordered" evidence="1">
    <location>
        <begin position="57"/>
        <end position="154"/>
    </location>
</feature>
<dbReference type="EMBL" id="PDLN01000001">
    <property type="protein sequence ID" value="RDW95333.1"/>
    <property type="molecule type" value="Genomic_DNA"/>
</dbReference>
<sequence length="154" mass="15808">MSTISKGDMTYLAAVFSVMDGVPDVDYQKVADLVGTKHARNAKARVKLIVEKIKRGATTAEGAAGGSPAKSKAGGKATASKVTKSRATKPKAKNVSAKQEAKLEALADNTASSDDGDDGDGDDGDDGDDGGSDADQAYADEDDELAGDELYYDA</sequence>
<dbReference type="Proteomes" id="UP000256328">
    <property type="component" value="Unassembled WGS sequence"/>
</dbReference>
<evidence type="ECO:0000313" key="2">
    <source>
        <dbReference type="EMBL" id="RDW95333.1"/>
    </source>
</evidence>
<gene>
    <name evidence="2" type="ORF">BP5796_01096</name>
</gene>
<keyword evidence="3" id="KW-1185">Reference proteome</keyword>
<protein>
    <submittedName>
        <fullName evidence="2">Uncharacterized protein</fullName>
    </submittedName>
</protein>
<feature type="compositionally biased region" description="Basic residues" evidence="1">
    <location>
        <begin position="83"/>
        <end position="92"/>
    </location>
</feature>